<feature type="domain" description="PTS EIIB type-4" evidence="8">
    <location>
        <begin position="1"/>
        <end position="153"/>
    </location>
</feature>
<keyword evidence="5" id="KW-0808">Transferase</keyword>
<dbReference type="OrthoDB" id="2139312at2"/>
<comment type="caution">
    <text evidence="9">The sequence shown here is derived from an EMBL/GenBank/DDBJ whole genome shotgun (WGS) entry which is preliminary data.</text>
</comment>
<reference evidence="9 10" key="1">
    <citation type="submission" date="2019-05" db="EMBL/GenBank/DDBJ databases">
        <title>The metagenome of a microbial culture collection derived from dairy environment covers the genomic content of the human microbiome.</title>
        <authorList>
            <person name="Roder T."/>
            <person name="Wuthrich D."/>
            <person name="Sattari Z."/>
            <person name="Von Ah U."/>
            <person name="Bar C."/>
            <person name="Ronchi F."/>
            <person name="Macpherson A.J."/>
            <person name="Ganal-Vonarburg S.C."/>
            <person name="Bruggmann R."/>
            <person name="Vergeres G."/>
        </authorList>
    </citation>
    <scope>NUCLEOTIDE SEQUENCE [LARGE SCALE GENOMIC DNA]</scope>
    <source>
        <strain evidence="9 10">FAM 24227</strain>
    </source>
</reference>
<evidence type="ECO:0000313" key="9">
    <source>
        <dbReference type="EMBL" id="TLQ49536.1"/>
    </source>
</evidence>
<dbReference type="GO" id="GO:0008982">
    <property type="term" value="F:protein-N(PI)-phosphohistidine-sugar phosphotransferase activity"/>
    <property type="evidence" value="ECO:0007669"/>
    <property type="project" value="InterPro"/>
</dbReference>
<dbReference type="InterPro" id="IPR036667">
    <property type="entry name" value="PTS_IIB_sorbose-sp_sf"/>
</dbReference>
<sequence length="153" mass="16826">MSNVRMALIDDHFLHGQVAELWCSEVESNLIIVVNDKLSENKMQQGLLDMSVPDGITCRYYSLSKAIKMLNKLDSEKHPILIFETIADLKIIMNLGFSIPLVTLSSVAPTGGGKTIAPGVSLNSKQINWLASISEQGTKVEVRQTPDEESVLL</sequence>
<evidence type="ECO:0000256" key="5">
    <source>
        <dbReference type="ARBA" id="ARBA00022679"/>
    </source>
</evidence>
<keyword evidence="6" id="KW-0598">Phosphotransferase system</keyword>
<evidence type="ECO:0000256" key="2">
    <source>
        <dbReference type="ARBA" id="ARBA00022448"/>
    </source>
</evidence>
<accession>A0A5R9EMA5</accession>
<dbReference type="PROSITE" id="PS51101">
    <property type="entry name" value="PTS_EIIB_TYPE_4"/>
    <property type="match status" value="1"/>
</dbReference>
<dbReference type="Pfam" id="PF03830">
    <property type="entry name" value="PTSIIB_sorb"/>
    <property type="match status" value="1"/>
</dbReference>
<dbReference type="Proteomes" id="UP000306420">
    <property type="component" value="Unassembled WGS sequence"/>
</dbReference>
<dbReference type="GO" id="GO:0016301">
    <property type="term" value="F:kinase activity"/>
    <property type="evidence" value="ECO:0007669"/>
    <property type="project" value="UniProtKB-KW"/>
</dbReference>
<dbReference type="InterPro" id="IPR004720">
    <property type="entry name" value="PTS_IIB_sorbose-sp"/>
</dbReference>
<evidence type="ECO:0000256" key="3">
    <source>
        <dbReference type="ARBA" id="ARBA00022490"/>
    </source>
</evidence>
<evidence type="ECO:0000256" key="6">
    <source>
        <dbReference type="ARBA" id="ARBA00022683"/>
    </source>
</evidence>
<proteinExistence type="predicted"/>
<name>A0A5R9EMA5_9LACT</name>
<keyword evidence="3" id="KW-0963">Cytoplasm</keyword>
<dbReference type="EMBL" id="VBSP01000001">
    <property type="protein sequence ID" value="TLQ49536.1"/>
    <property type="molecule type" value="Genomic_DNA"/>
</dbReference>
<dbReference type="RefSeq" id="WP_138403458.1">
    <property type="nucleotide sequence ID" value="NZ_VBSP01000001.1"/>
</dbReference>
<gene>
    <name evidence="9" type="ORF">FEZ33_00710</name>
</gene>
<dbReference type="SUPFAM" id="SSF52728">
    <property type="entry name" value="PTS IIb component"/>
    <property type="match status" value="1"/>
</dbReference>
<dbReference type="AlphaFoldDB" id="A0A5R9EMA5"/>
<dbReference type="GO" id="GO:0009401">
    <property type="term" value="P:phosphoenolpyruvate-dependent sugar phosphotransferase system"/>
    <property type="evidence" value="ECO:0007669"/>
    <property type="project" value="UniProtKB-KW"/>
</dbReference>
<protein>
    <submittedName>
        <fullName evidence="9">PTS sugar transporter subunit IIB</fullName>
    </submittedName>
</protein>
<keyword evidence="7" id="KW-0418">Kinase</keyword>
<evidence type="ECO:0000256" key="1">
    <source>
        <dbReference type="ARBA" id="ARBA00004496"/>
    </source>
</evidence>
<dbReference type="GO" id="GO:0005737">
    <property type="term" value="C:cytoplasm"/>
    <property type="evidence" value="ECO:0007669"/>
    <property type="project" value="UniProtKB-SubCell"/>
</dbReference>
<keyword evidence="4 9" id="KW-0762">Sugar transport</keyword>
<evidence type="ECO:0000256" key="4">
    <source>
        <dbReference type="ARBA" id="ARBA00022597"/>
    </source>
</evidence>
<evidence type="ECO:0000259" key="8">
    <source>
        <dbReference type="PROSITE" id="PS51101"/>
    </source>
</evidence>
<keyword evidence="2" id="KW-0813">Transport</keyword>
<evidence type="ECO:0000313" key="10">
    <source>
        <dbReference type="Proteomes" id="UP000306420"/>
    </source>
</evidence>
<dbReference type="Gene3D" id="3.40.35.10">
    <property type="entry name" value="Phosphotransferase system, sorbose subfamily IIB component"/>
    <property type="match status" value="1"/>
</dbReference>
<organism evidence="9 10">
    <name type="scientific">Ruoffia tabacinasalis</name>
    <dbReference type="NCBI Taxonomy" id="87458"/>
    <lineage>
        <taxon>Bacteria</taxon>
        <taxon>Bacillati</taxon>
        <taxon>Bacillota</taxon>
        <taxon>Bacilli</taxon>
        <taxon>Lactobacillales</taxon>
        <taxon>Aerococcaceae</taxon>
        <taxon>Ruoffia</taxon>
    </lineage>
</organism>
<comment type="subcellular location">
    <subcellularLocation>
        <location evidence="1">Cytoplasm</location>
    </subcellularLocation>
</comment>
<evidence type="ECO:0000256" key="7">
    <source>
        <dbReference type="ARBA" id="ARBA00022777"/>
    </source>
</evidence>